<proteinExistence type="predicted"/>
<comment type="caution">
    <text evidence="2">The sequence shown here is derived from an EMBL/GenBank/DDBJ whole genome shotgun (WGS) entry which is preliminary data.</text>
</comment>
<dbReference type="PROSITE" id="PS00409">
    <property type="entry name" value="PROKAR_NTER_METHYL"/>
    <property type="match status" value="1"/>
</dbReference>
<reference evidence="2 3" key="1">
    <citation type="submission" date="2022-06" db="EMBL/GenBank/DDBJ databases">
        <title>Isolation of gut microbiota from human fecal samples.</title>
        <authorList>
            <person name="Pamer E.G."/>
            <person name="Barat B."/>
            <person name="Waligurski E."/>
            <person name="Medina S."/>
            <person name="Paddock L."/>
            <person name="Mostad J."/>
        </authorList>
    </citation>
    <scope>NUCLEOTIDE SEQUENCE [LARGE SCALE GENOMIC DNA]</scope>
    <source>
        <strain evidence="2 3">DFI.7.95</strain>
    </source>
</reference>
<accession>A0ABT1S575</accession>
<keyword evidence="1" id="KW-0472">Membrane</keyword>
<evidence type="ECO:0000313" key="3">
    <source>
        <dbReference type="Proteomes" id="UP001524478"/>
    </source>
</evidence>
<dbReference type="InterPro" id="IPR012902">
    <property type="entry name" value="N_methyl_site"/>
</dbReference>
<evidence type="ECO:0000256" key="1">
    <source>
        <dbReference type="SAM" id="Phobius"/>
    </source>
</evidence>
<evidence type="ECO:0000313" key="2">
    <source>
        <dbReference type="EMBL" id="MCQ4921611.1"/>
    </source>
</evidence>
<keyword evidence="3" id="KW-1185">Reference proteome</keyword>
<feature type="transmembrane region" description="Helical" evidence="1">
    <location>
        <begin position="12"/>
        <end position="33"/>
    </location>
</feature>
<protein>
    <submittedName>
        <fullName evidence="2">Type II secretion system GspH family protein</fullName>
    </submittedName>
</protein>
<keyword evidence="1" id="KW-1133">Transmembrane helix</keyword>
<name>A0ABT1S575_9FIRM</name>
<dbReference type="Proteomes" id="UP001524478">
    <property type="component" value="Unassembled WGS sequence"/>
</dbReference>
<sequence>MGKKGFTLVETVLGLFLLGLIAVTVLPIINSSFIRLRNNKLRMEMIYIGEMSVEKIKAFDKDKASYDFIYDTDIVELIELFRAHNSVEVTIPKKESSEKYYLKIKKNQKSDLLWMISIFVYHNIEGSSVGHVEYNTYLPQK</sequence>
<gene>
    <name evidence="2" type="ORF">NE686_00820</name>
</gene>
<keyword evidence="1" id="KW-0812">Transmembrane</keyword>
<organism evidence="2 3">
    <name type="scientific">Tissierella carlieri</name>
    <dbReference type="NCBI Taxonomy" id="689904"/>
    <lineage>
        <taxon>Bacteria</taxon>
        <taxon>Bacillati</taxon>
        <taxon>Bacillota</taxon>
        <taxon>Tissierellia</taxon>
        <taxon>Tissierellales</taxon>
        <taxon>Tissierellaceae</taxon>
        <taxon>Tissierella</taxon>
    </lineage>
</organism>
<dbReference type="RefSeq" id="WP_256310125.1">
    <property type="nucleotide sequence ID" value="NZ_JANGAC010000001.1"/>
</dbReference>
<dbReference type="EMBL" id="JANGAC010000001">
    <property type="protein sequence ID" value="MCQ4921611.1"/>
    <property type="molecule type" value="Genomic_DNA"/>
</dbReference>